<dbReference type="AlphaFoldDB" id="A0AAV4XFX5"/>
<organism evidence="3 4">
    <name type="scientific">Caerostris extrusa</name>
    <name type="common">Bark spider</name>
    <name type="synonym">Caerostris bankana</name>
    <dbReference type="NCBI Taxonomy" id="172846"/>
    <lineage>
        <taxon>Eukaryota</taxon>
        <taxon>Metazoa</taxon>
        <taxon>Ecdysozoa</taxon>
        <taxon>Arthropoda</taxon>
        <taxon>Chelicerata</taxon>
        <taxon>Arachnida</taxon>
        <taxon>Araneae</taxon>
        <taxon>Araneomorphae</taxon>
        <taxon>Entelegynae</taxon>
        <taxon>Araneoidea</taxon>
        <taxon>Araneidae</taxon>
        <taxon>Caerostris</taxon>
    </lineage>
</organism>
<sequence>MLVTCYLEPPDPWSKVYGNTLNTLISSYVAACDKQGIKPLTCVLEQLQEFQSSSRKLEANPRVFDLSIFLEKLSMKQCEALEEVLRRLQFQLIDLEGCYLEDEDDGKACSRMLKKTTSLVHLNARSTGLNEQVLLIIGRALRLGSNLVTLHLENCGIYGRCLVILVAALKLNTTLRNCSWQKTRYLLQMASNWEICCGQILT</sequence>
<dbReference type="EMBL" id="BPLR01017723">
    <property type="protein sequence ID" value="GIY93940.1"/>
    <property type="molecule type" value="Genomic_DNA"/>
</dbReference>
<name>A0AAV4XFX5_CAEEX</name>
<dbReference type="SUPFAM" id="SSF52047">
    <property type="entry name" value="RNI-like"/>
    <property type="match status" value="1"/>
</dbReference>
<evidence type="ECO:0000313" key="3">
    <source>
        <dbReference type="EMBL" id="GIY93940.1"/>
    </source>
</evidence>
<dbReference type="Proteomes" id="UP001054945">
    <property type="component" value="Unassembled WGS sequence"/>
</dbReference>
<proteinExistence type="predicted"/>
<keyword evidence="4" id="KW-1185">Reference proteome</keyword>
<evidence type="ECO:0000256" key="1">
    <source>
        <dbReference type="ARBA" id="ARBA00022614"/>
    </source>
</evidence>
<reference evidence="3 4" key="1">
    <citation type="submission" date="2021-06" db="EMBL/GenBank/DDBJ databases">
        <title>Caerostris extrusa draft genome.</title>
        <authorList>
            <person name="Kono N."/>
            <person name="Arakawa K."/>
        </authorList>
    </citation>
    <scope>NUCLEOTIDE SEQUENCE [LARGE SCALE GENOMIC DNA]</scope>
</reference>
<dbReference type="InterPro" id="IPR032675">
    <property type="entry name" value="LRR_dom_sf"/>
</dbReference>
<gene>
    <name evidence="3" type="primary">ppp1r37</name>
    <name evidence="3" type="ORF">CEXT_562641</name>
</gene>
<keyword evidence="1" id="KW-0433">Leucine-rich repeat</keyword>
<dbReference type="PANTHER" id="PTHR24112:SF9">
    <property type="entry name" value="PROTEIN PHOSPHATASE 1 REGULATORY SUBUNIT 37"/>
    <property type="match status" value="1"/>
</dbReference>
<protein>
    <submittedName>
        <fullName evidence="3">Protein phosphatase 1 regulatory subunit 37</fullName>
    </submittedName>
</protein>
<dbReference type="InterPro" id="IPR051279">
    <property type="entry name" value="PP1-Reg/Actin-Interact_Protein"/>
</dbReference>
<comment type="caution">
    <text evidence="3">The sequence shown here is derived from an EMBL/GenBank/DDBJ whole genome shotgun (WGS) entry which is preliminary data.</text>
</comment>
<keyword evidence="2" id="KW-0677">Repeat</keyword>
<dbReference type="PANTHER" id="PTHR24112">
    <property type="entry name" value="LEUCINE-RICH REPEAT, ISOFORM F-RELATED"/>
    <property type="match status" value="1"/>
</dbReference>
<dbReference type="Gene3D" id="3.80.10.10">
    <property type="entry name" value="Ribonuclease Inhibitor"/>
    <property type="match status" value="1"/>
</dbReference>
<evidence type="ECO:0000313" key="4">
    <source>
        <dbReference type="Proteomes" id="UP001054945"/>
    </source>
</evidence>
<evidence type="ECO:0000256" key="2">
    <source>
        <dbReference type="ARBA" id="ARBA00022737"/>
    </source>
</evidence>
<accession>A0AAV4XFX5</accession>